<evidence type="ECO:0000256" key="3">
    <source>
        <dbReference type="ARBA" id="ARBA00023163"/>
    </source>
</evidence>
<dbReference type="GO" id="GO:0003700">
    <property type="term" value="F:DNA-binding transcription factor activity"/>
    <property type="evidence" value="ECO:0007669"/>
    <property type="project" value="InterPro"/>
</dbReference>
<sequence length="146" mass="16978">MDKTVESKAVDCLMEIIELYHNVLFLAERKTNTGIQELKLRLLIQLYEIPMLSMSQLGKLLYISKPHMTTLVDSLVIEGLIERHNDQNDRRVINISITQKGRKQLELFKEQMRNMIQNRISSLPEGDLRALCRSGEKFIEIVSKVH</sequence>
<dbReference type="EMBL" id="QGMY01000008">
    <property type="protein sequence ID" value="PWR71417.1"/>
    <property type="molecule type" value="Genomic_DNA"/>
</dbReference>
<dbReference type="Pfam" id="PF01047">
    <property type="entry name" value="MarR"/>
    <property type="match status" value="1"/>
</dbReference>
<comment type="caution">
    <text evidence="5">The sequence shown here is derived from an EMBL/GenBank/DDBJ whole genome shotgun (WGS) entry which is preliminary data.</text>
</comment>
<dbReference type="InterPro" id="IPR036388">
    <property type="entry name" value="WH-like_DNA-bd_sf"/>
</dbReference>
<feature type="domain" description="HTH marR-type" evidence="4">
    <location>
        <begin position="1"/>
        <end position="146"/>
    </location>
</feature>
<keyword evidence="6" id="KW-1185">Reference proteome</keyword>
<dbReference type="AlphaFoldDB" id="A0A2V2N5D1"/>
<protein>
    <recommendedName>
        <fullName evidence="4">HTH marR-type domain-containing protein</fullName>
    </recommendedName>
</protein>
<evidence type="ECO:0000313" key="6">
    <source>
        <dbReference type="Proteomes" id="UP000245657"/>
    </source>
</evidence>
<keyword evidence="3" id="KW-0804">Transcription</keyword>
<dbReference type="PROSITE" id="PS50995">
    <property type="entry name" value="HTH_MARR_2"/>
    <property type="match status" value="1"/>
</dbReference>
<dbReference type="SMART" id="SM00347">
    <property type="entry name" value="HTH_MARR"/>
    <property type="match status" value="1"/>
</dbReference>
<dbReference type="GO" id="GO:0003677">
    <property type="term" value="F:DNA binding"/>
    <property type="evidence" value="ECO:0007669"/>
    <property type="project" value="UniProtKB-KW"/>
</dbReference>
<proteinExistence type="predicted"/>
<evidence type="ECO:0000259" key="4">
    <source>
        <dbReference type="PROSITE" id="PS50995"/>
    </source>
</evidence>
<dbReference type="InterPro" id="IPR000835">
    <property type="entry name" value="HTH_MarR-typ"/>
</dbReference>
<dbReference type="PRINTS" id="PR00598">
    <property type="entry name" value="HTHMARR"/>
</dbReference>
<dbReference type="RefSeq" id="WP_109969035.1">
    <property type="nucleotide sequence ID" value="NZ_CP176093.1"/>
</dbReference>
<dbReference type="InterPro" id="IPR036390">
    <property type="entry name" value="WH_DNA-bd_sf"/>
</dbReference>
<name>A0A2V2N5D1_9EURY</name>
<dbReference type="Gene3D" id="1.10.10.10">
    <property type="entry name" value="Winged helix-like DNA-binding domain superfamily/Winged helix DNA-binding domain"/>
    <property type="match status" value="1"/>
</dbReference>
<gene>
    <name evidence="5" type="ORF">DK846_11165</name>
</gene>
<dbReference type="SUPFAM" id="SSF46785">
    <property type="entry name" value="Winged helix' DNA-binding domain"/>
    <property type="match status" value="1"/>
</dbReference>
<evidence type="ECO:0000256" key="2">
    <source>
        <dbReference type="ARBA" id="ARBA00023125"/>
    </source>
</evidence>
<evidence type="ECO:0000256" key="1">
    <source>
        <dbReference type="ARBA" id="ARBA00023015"/>
    </source>
</evidence>
<dbReference type="GeneID" id="97546954"/>
<reference evidence="5 6" key="1">
    <citation type="submission" date="2018-05" db="EMBL/GenBank/DDBJ databases">
        <title>Draft genome of Methanospirillum lacunae Ki8-1.</title>
        <authorList>
            <person name="Dueholm M.S."/>
            <person name="Nielsen P.H."/>
            <person name="Bakmann L.F."/>
            <person name="Otzen D.E."/>
        </authorList>
    </citation>
    <scope>NUCLEOTIDE SEQUENCE [LARGE SCALE GENOMIC DNA]</scope>
    <source>
        <strain evidence="5 6">Ki8-1</strain>
    </source>
</reference>
<accession>A0A2V2N5D1</accession>
<dbReference type="Proteomes" id="UP000245657">
    <property type="component" value="Unassembled WGS sequence"/>
</dbReference>
<organism evidence="5 6">
    <name type="scientific">Methanospirillum lacunae</name>
    <dbReference type="NCBI Taxonomy" id="668570"/>
    <lineage>
        <taxon>Archaea</taxon>
        <taxon>Methanobacteriati</taxon>
        <taxon>Methanobacteriota</taxon>
        <taxon>Stenosarchaea group</taxon>
        <taxon>Methanomicrobia</taxon>
        <taxon>Methanomicrobiales</taxon>
        <taxon>Methanospirillaceae</taxon>
        <taxon>Methanospirillum</taxon>
    </lineage>
</organism>
<keyword evidence="2" id="KW-0238">DNA-binding</keyword>
<dbReference type="PANTHER" id="PTHR42756">
    <property type="entry name" value="TRANSCRIPTIONAL REGULATOR, MARR"/>
    <property type="match status" value="1"/>
</dbReference>
<evidence type="ECO:0000313" key="5">
    <source>
        <dbReference type="EMBL" id="PWR71417.1"/>
    </source>
</evidence>
<dbReference type="OrthoDB" id="10712at2157"/>
<dbReference type="PANTHER" id="PTHR42756:SF1">
    <property type="entry name" value="TRANSCRIPTIONAL REPRESSOR OF EMRAB OPERON"/>
    <property type="match status" value="1"/>
</dbReference>
<keyword evidence="1" id="KW-0805">Transcription regulation</keyword>